<sequence>MSKLLESKTSEKDVDLLMISNNIATHSAKSSSKELKKKNAPYMYFPDYGKDAKWKELQKKWNDARDQIRIP</sequence>
<proteinExistence type="predicted"/>
<evidence type="ECO:0000313" key="1">
    <source>
        <dbReference type="EMBL" id="KFM62847.1"/>
    </source>
</evidence>
<accession>A0A087TCK8</accession>
<feature type="non-terminal residue" evidence="1">
    <location>
        <position position="71"/>
    </location>
</feature>
<dbReference type="AlphaFoldDB" id="A0A087TCK8"/>
<gene>
    <name evidence="1" type="ORF">X975_06134</name>
</gene>
<evidence type="ECO:0000313" key="2">
    <source>
        <dbReference type="Proteomes" id="UP000054359"/>
    </source>
</evidence>
<keyword evidence="2" id="KW-1185">Reference proteome</keyword>
<reference evidence="1 2" key="1">
    <citation type="submission" date="2013-11" db="EMBL/GenBank/DDBJ databases">
        <title>Genome sequencing of Stegodyphus mimosarum.</title>
        <authorList>
            <person name="Bechsgaard J."/>
        </authorList>
    </citation>
    <scope>NUCLEOTIDE SEQUENCE [LARGE SCALE GENOMIC DNA]</scope>
</reference>
<dbReference type="Proteomes" id="UP000054359">
    <property type="component" value="Unassembled WGS sequence"/>
</dbReference>
<name>A0A087TCK8_STEMI</name>
<protein>
    <submittedName>
        <fullName evidence="1">Uncharacterized protein</fullName>
    </submittedName>
</protein>
<dbReference type="EMBL" id="KK114602">
    <property type="protein sequence ID" value="KFM62847.1"/>
    <property type="molecule type" value="Genomic_DNA"/>
</dbReference>
<dbReference type="OrthoDB" id="6430629at2759"/>
<organism evidence="1 2">
    <name type="scientific">Stegodyphus mimosarum</name>
    <name type="common">African social velvet spider</name>
    <dbReference type="NCBI Taxonomy" id="407821"/>
    <lineage>
        <taxon>Eukaryota</taxon>
        <taxon>Metazoa</taxon>
        <taxon>Ecdysozoa</taxon>
        <taxon>Arthropoda</taxon>
        <taxon>Chelicerata</taxon>
        <taxon>Arachnida</taxon>
        <taxon>Araneae</taxon>
        <taxon>Araneomorphae</taxon>
        <taxon>Entelegynae</taxon>
        <taxon>Eresoidea</taxon>
        <taxon>Eresidae</taxon>
        <taxon>Stegodyphus</taxon>
    </lineage>
</organism>